<evidence type="ECO:0000259" key="6">
    <source>
        <dbReference type="Pfam" id="PF03888"/>
    </source>
</evidence>
<dbReference type="GO" id="GO:0030288">
    <property type="term" value="C:outer membrane-bounded periplasmic space"/>
    <property type="evidence" value="ECO:0007669"/>
    <property type="project" value="TreeGrafter"/>
</dbReference>
<dbReference type="Proteomes" id="UP000241912">
    <property type="component" value="Unassembled WGS sequence"/>
</dbReference>
<feature type="chain" id="PRO_5015150056" evidence="5">
    <location>
        <begin position="23"/>
        <end position="328"/>
    </location>
</feature>
<dbReference type="RefSeq" id="WP_106706910.1">
    <property type="nucleotide sequence ID" value="NZ_PXXU01000023.1"/>
</dbReference>
<dbReference type="GO" id="GO:0032885">
    <property type="term" value="P:regulation of polysaccharide biosynthetic process"/>
    <property type="evidence" value="ECO:0007669"/>
    <property type="project" value="TreeGrafter"/>
</dbReference>
<accession>A0A2P7NUX9</accession>
<dbReference type="OrthoDB" id="7067274at2"/>
<name>A0A2P7NUX9_9PROT</name>
<dbReference type="Gene3D" id="3.30.200.100">
    <property type="entry name" value="MucB/RseB, C-terminal domain"/>
    <property type="match status" value="1"/>
</dbReference>
<dbReference type="Gene3D" id="2.50.20.10">
    <property type="entry name" value="Lipoprotein localisation LolA/LolB/LppX"/>
    <property type="match status" value="1"/>
</dbReference>
<dbReference type="InterPro" id="IPR033434">
    <property type="entry name" value="MucB/RseB_N"/>
</dbReference>
<dbReference type="InterPro" id="IPR005588">
    <property type="entry name" value="MucB_RseB"/>
</dbReference>
<dbReference type="PANTHER" id="PTHR38782">
    <property type="match status" value="1"/>
</dbReference>
<keyword evidence="3 5" id="KW-0732">Signal</keyword>
<proteinExistence type="inferred from homology"/>
<keyword evidence="4" id="KW-0574">Periplasm</keyword>
<organism evidence="8 9">
    <name type="scientific">Nitrosomonas supralitoralis</name>
    <dbReference type="NCBI Taxonomy" id="2116706"/>
    <lineage>
        <taxon>Bacteria</taxon>
        <taxon>Pseudomonadati</taxon>
        <taxon>Pseudomonadota</taxon>
        <taxon>Betaproteobacteria</taxon>
        <taxon>Nitrosomonadales</taxon>
        <taxon>Nitrosomonadaceae</taxon>
        <taxon>Nitrosomonas</taxon>
    </lineage>
</organism>
<feature type="domain" description="MucB/RseB N-terminal" evidence="6">
    <location>
        <begin position="31"/>
        <end position="205"/>
    </location>
</feature>
<evidence type="ECO:0000313" key="9">
    <source>
        <dbReference type="Proteomes" id="UP000241912"/>
    </source>
</evidence>
<dbReference type="PIRSF" id="PIRSF005427">
    <property type="entry name" value="RseB"/>
    <property type="match status" value="1"/>
</dbReference>
<keyword evidence="9" id="KW-1185">Reference proteome</keyword>
<dbReference type="GO" id="GO:0045152">
    <property type="term" value="F:antisigma factor binding"/>
    <property type="evidence" value="ECO:0007669"/>
    <property type="project" value="TreeGrafter"/>
</dbReference>
<evidence type="ECO:0000256" key="1">
    <source>
        <dbReference type="ARBA" id="ARBA00004418"/>
    </source>
</evidence>
<dbReference type="EMBL" id="PXXU01000023">
    <property type="protein sequence ID" value="PSJ17276.1"/>
    <property type="molecule type" value="Genomic_DNA"/>
</dbReference>
<dbReference type="PANTHER" id="PTHR38782:SF1">
    <property type="entry name" value="SIGMA-E FACTOR REGULATORY PROTEIN RSEB"/>
    <property type="match status" value="1"/>
</dbReference>
<comment type="similarity">
    <text evidence="2">Belongs to the RseB family.</text>
</comment>
<reference evidence="8 9" key="1">
    <citation type="submission" date="2018-03" db="EMBL/GenBank/DDBJ databases">
        <title>Draft genome of Nitrosomonas supralitoralis APG5.</title>
        <authorList>
            <person name="Urakawa H."/>
            <person name="Lopez J.V."/>
        </authorList>
    </citation>
    <scope>NUCLEOTIDE SEQUENCE [LARGE SCALE GENOMIC DNA]</scope>
    <source>
        <strain evidence="8 9">APG5</strain>
    </source>
</reference>
<dbReference type="Pfam" id="PF17188">
    <property type="entry name" value="MucB_RseB_C"/>
    <property type="match status" value="1"/>
</dbReference>
<feature type="signal peptide" evidence="5">
    <location>
        <begin position="1"/>
        <end position="22"/>
    </location>
</feature>
<dbReference type="AlphaFoldDB" id="A0A2P7NUX9"/>
<evidence type="ECO:0000256" key="2">
    <source>
        <dbReference type="ARBA" id="ARBA00008150"/>
    </source>
</evidence>
<evidence type="ECO:0000256" key="4">
    <source>
        <dbReference type="ARBA" id="ARBA00022764"/>
    </source>
</evidence>
<sequence>MISRSIISLLCFLAIGFQVALAQELPRSSESALEWLRKMADAPRQHNYSGTFIYYAGNHIESSRIVHKTDDAGEHERIEVLDGTPRIVFRTNDELKCYLPESKRIYTEKRWFRKFFPDILPQPFGNIDENYFIKEVRRERISDHECQVISLIPRDSLRYGHQLWIDVKTGLLLKTAIVRGTEVIEQFAFAQLEIDGEIQSDLVKPDAFMTQDEWKVTNLLTSVIKKGELKWQINNLPTGFQKLIEMRRNLTEKPVFVDHIALSDGLATVSVFIEPIIEGAPTPKPGFFTSHGAINIYVRVLNGNKITTVGEVPLETIKLIGDSVFKLN</sequence>
<evidence type="ECO:0000313" key="8">
    <source>
        <dbReference type="EMBL" id="PSJ17276.1"/>
    </source>
</evidence>
<evidence type="ECO:0000259" key="7">
    <source>
        <dbReference type="Pfam" id="PF17188"/>
    </source>
</evidence>
<evidence type="ECO:0000256" key="5">
    <source>
        <dbReference type="SAM" id="SignalP"/>
    </source>
</evidence>
<protein>
    <submittedName>
        <fullName evidence="8">Transcriptional regulator</fullName>
    </submittedName>
</protein>
<feature type="domain" description="MucB/RseB C-terminal" evidence="7">
    <location>
        <begin position="227"/>
        <end position="324"/>
    </location>
</feature>
<dbReference type="InterPro" id="IPR033436">
    <property type="entry name" value="MucB/RseB_C"/>
</dbReference>
<dbReference type="InterPro" id="IPR038484">
    <property type="entry name" value="MucB/RseB_C_sf"/>
</dbReference>
<evidence type="ECO:0000256" key="3">
    <source>
        <dbReference type="ARBA" id="ARBA00022729"/>
    </source>
</evidence>
<dbReference type="Pfam" id="PF03888">
    <property type="entry name" value="MucB_RseB"/>
    <property type="match status" value="1"/>
</dbReference>
<gene>
    <name evidence="8" type="ORF">C7H79_08780</name>
</gene>
<dbReference type="CDD" id="cd16327">
    <property type="entry name" value="RseB"/>
    <property type="match status" value="1"/>
</dbReference>
<comment type="caution">
    <text evidence="8">The sequence shown here is derived from an EMBL/GenBank/DDBJ whole genome shotgun (WGS) entry which is preliminary data.</text>
</comment>
<comment type="subcellular location">
    <subcellularLocation>
        <location evidence="1">Periplasm</location>
    </subcellularLocation>
</comment>